<accession>A0A8J3KDJ4</accession>
<dbReference type="PROSITE" id="PS51186">
    <property type="entry name" value="GNAT"/>
    <property type="match status" value="1"/>
</dbReference>
<keyword evidence="3" id="KW-1185">Reference proteome</keyword>
<name>A0A8J3KDJ4_9ACTN</name>
<evidence type="ECO:0000313" key="3">
    <source>
        <dbReference type="Proteomes" id="UP000659904"/>
    </source>
</evidence>
<dbReference type="AlphaFoldDB" id="A0A8J3KDJ4"/>
<organism evidence="2 3">
    <name type="scientific">Catellatospora citrea</name>
    <dbReference type="NCBI Taxonomy" id="53366"/>
    <lineage>
        <taxon>Bacteria</taxon>
        <taxon>Bacillati</taxon>
        <taxon>Actinomycetota</taxon>
        <taxon>Actinomycetes</taxon>
        <taxon>Micromonosporales</taxon>
        <taxon>Micromonosporaceae</taxon>
        <taxon>Catellatospora</taxon>
    </lineage>
</organism>
<protein>
    <submittedName>
        <fullName evidence="2">N-acetyltransferase</fullName>
    </submittedName>
</protein>
<dbReference type="Gene3D" id="3.40.630.30">
    <property type="match status" value="1"/>
</dbReference>
<reference evidence="2 3" key="1">
    <citation type="submission" date="2021-01" db="EMBL/GenBank/DDBJ databases">
        <title>Whole genome shotgun sequence of Catellatospora citrea NBRC 14495.</title>
        <authorList>
            <person name="Komaki H."/>
            <person name="Tamura T."/>
        </authorList>
    </citation>
    <scope>NUCLEOTIDE SEQUENCE [LARGE SCALE GENOMIC DNA]</scope>
    <source>
        <strain evidence="2 3">NBRC 14495</strain>
    </source>
</reference>
<dbReference type="Proteomes" id="UP000659904">
    <property type="component" value="Unassembled WGS sequence"/>
</dbReference>
<dbReference type="InterPro" id="IPR016181">
    <property type="entry name" value="Acyl_CoA_acyltransferase"/>
</dbReference>
<dbReference type="SUPFAM" id="SSF55729">
    <property type="entry name" value="Acyl-CoA N-acyltransferases (Nat)"/>
    <property type="match status" value="2"/>
</dbReference>
<dbReference type="InterPro" id="IPR000182">
    <property type="entry name" value="GNAT_dom"/>
</dbReference>
<gene>
    <name evidence="2" type="ORF">Cci01nite_37330</name>
</gene>
<proteinExistence type="predicted"/>
<feature type="domain" description="N-acetyltransferase" evidence="1">
    <location>
        <begin position="113"/>
        <end position="275"/>
    </location>
</feature>
<sequence>MDAMNEGSIDIVAVPDHPGVRWWQAVASHGFVAGVAGLRATRSLGHDLLLPTALARTTDTAELTLYVEPRWRRRGIGSRLLAAALAETAEPRLVTHVAADSPGEAFCLWHDFRHTRSLRHDLLTYCNVHHAWLGELIDAEHPGYRLTHWTGDLPAELRIEELLRSPSRPGDAVLTAADAGGDLAAYAVAVVGAPARPRARQYGPAVLPGHRGRRLGRWVNAALIQRLREVHPHLEEIETVTAEDDSRLLALREDLGFGLLRRTRRYEFTLRPPTRPPATRGEDAR</sequence>
<dbReference type="GO" id="GO:0016747">
    <property type="term" value="F:acyltransferase activity, transferring groups other than amino-acyl groups"/>
    <property type="evidence" value="ECO:0007669"/>
    <property type="project" value="InterPro"/>
</dbReference>
<dbReference type="EMBL" id="BONH01000016">
    <property type="protein sequence ID" value="GIF98639.1"/>
    <property type="molecule type" value="Genomic_DNA"/>
</dbReference>
<comment type="caution">
    <text evidence="2">The sequence shown here is derived from an EMBL/GenBank/DDBJ whole genome shotgun (WGS) entry which is preliminary data.</text>
</comment>
<evidence type="ECO:0000313" key="2">
    <source>
        <dbReference type="EMBL" id="GIF98639.1"/>
    </source>
</evidence>
<dbReference type="Pfam" id="PF00583">
    <property type="entry name" value="Acetyltransf_1"/>
    <property type="match status" value="2"/>
</dbReference>
<evidence type="ECO:0000259" key="1">
    <source>
        <dbReference type="PROSITE" id="PS51186"/>
    </source>
</evidence>